<reference evidence="6" key="1">
    <citation type="journal article" date="2019" name="Int. J. Syst. Evol. Microbiol.">
        <title>The Global Catalogue of Microorganisms (GCM) 10K type strain sequencing project: providing services to taxonomists for standard genome sequencing and annotation.</title>
        <authorList>
            <consortium name="The Broad Institute Genomics Platform"/>
            <consortium name="The Broad Institute Genome Sequencing Center for Infectious Disease"/>
            <person name="Wu L."/>
            <person name="Ma J."/>
        </authorList>
    </citation>
    <scope>NUCLEOTIDE SEQUENCE [LARGE SCALE GENOMIC DNA]</scope>
    <source>
        <strain evidence="6">KCTC 42964</strain>
    </source>
</reference>
<keyword evidence="1" id="KW-0805">Transcription regulation</keyword>
<evidence type="ECO:0000259" key="4">
    <source>
        <dbReference type="PROSITE" id="PS01124"/>
    </source>
</evidence>
<dbReference type="SUPFAM" id="SSF46689">
    <property type="entry name" value="Homeodomain-like"/>
    <property type="match status" value="2"/>
</dbReference>
<dbReference type="Proteomes" id="UP001595528">
    <property type="component" value="Unassembled WGS sequence"/>
</dbReference>
<evidence type="ECO:0000256" key="1">
    <source>
        <dbReference type="ARBA" id="ARBA00023015"/>
    </source>
</evidence>
<keyword evidence="6" id="KW-1185">Reference proteome</keyword>
<dbReference type="EMBL" id="JBHRTR010000002">
    <property type="protein sequence ID" value="MFC3225638.1"/>
    <property type="molecule type" value="Genomic_DNA"/>
</dbReference>
<dbReference type="Pfam" id="PF12833">
    <property type="entry name" value="HTH_18"/>
    <property type="match status" value="1"/>
</dbReference>
<keyword evidence="2" id="KW-0238">DNA-binding</keyword>
<organism evidence="5 6">
    <name type="scientific">Marinibaculum pumilum</name>
    <dbReference type="NCBI Taxonomy" id="1766165"/>
    <lineage>
        <taxon>Bacteria</taxon>
        <taxon>Pseudomonadati</taxon>
        <taxon>Pseudomonadota</taxon>
        <taxon>Alphaproteobacteria</taxon>
        <taxon>Rhodospirillales</taxon>
        <taxon>Rhodospirillaceae</taxon>
        <taxon>Marinibaculum</taxon>
    </lineage>
</organism>
<dbReference type="PROSITE" id="PS00041">
    <property type="entry name" value="HTH_ARAC_FAMILY_1"/>
    <property type="match status" value="1"/>
</dbReference>
<dbReference type="InterPro" id="IPR018062">
    <property type="entry name" value="HTH_AraC-typ_CS"/>
</dbReference>
<keyword evidence="3" id="KW-0804">Transcription</keyword>
<dbReference type="PANTHER" id="PTHR43436">
    <property type="entry name" value="ARAC-FAMILY TRANSCRIPTIONAL REGULATOR"/>
    <property type="match status" value="1"/>
</dbReference>
<dbReference type="InterPro" id="IPR009594">
    <property type="entry name" value="Tscrpt_reg_HTH_AraC_N"/>
</dbReference>
<dbReference type="PANTHER" id="PTHR43436:SF1">
    <property type="entry name" value="TRANSCRIPTIONAL REGULATORY PROTEIN"/>
    <property type="match status" value="1"/>
</dbReference>
<name>A0ABV7KTH0_9PROT</name>
<gene>
    <name evidence="5" type="ORF">ACFOGJ_00245</name>
</gene>
<comment type="caution">
    <text evidence="5">The sequence shown here is derived from an EMBL/GenBank/DDBJ whole genome shotgun (WGS) entry which is preliminary data.</text>
</comment>
<evidence type="ECO:0000313" key="5">
    <source>
        <dbReference type="EMBL" id="MFC3225638.1"/>
    </source>
</evidence>
<proteinExistence type="predicted"/>
<accession>A0ABV7KTH0</accession>
<dbReference type="Gene3D" id="1.10.10.60">
    <property type="entry name" value="Homeodomain-like"/>
    <property type="match status" value="1"/>
</dbReference>
<dbReference type="SMART" id="SM00342">
    <property type="entry name" value="HTH_ARAC"/>
    <property type="match status" value="1"/>
</dbReference>
<sequence length="299" mass="32448">MDPGLTDLAALIDRQWQRHGRETPIEGLHLTRTEAPSGPIHSIYRPSFILVAQGAKATVLGARTFRYEAGRCLISAIDVPVAARITEASAARPYLALALAIEPAMIAELAVAEAAGLAQQPAFAALAVADLDPALYDPLARLLALLDTPHDRAVIEPLIRREIVWRLLGGALGPMLRQVGLVNGHAARIARATAWIRAHYAEPLRVADLAAQVHMSVPTFHRHFKAVTTMTPVGFQKQVRLQEARRRLLAAESVARVGHAIGYESLSQFNRDYRRLFGAPPGRDGAAIRARLVAEPALP</sequence>
<evidence type="ECO:0000256" key="2">
    <source>
        <dbReference type="ARBA" id="ARBA00023125"/>
    </source>
</evidence>
<dbReference type="Pfam" id="PF06719">
    <property type="entry name" value="AraC_N"/>
    <property type="match status" value="1"/>
</dbReference>
<dbReference type="PROSITE" id="PS01124">
    <property type="entry name" value="HTH_ARAC_FAMILY_2"/>
    <property type="match status" value="1"/>
</dbReference>
<dbReference type="RefSeq" id="WP_379897367.1">
    <property type="nucleotide sequence ID" value="NZ_JBHRTR010000002.1"/>
</dbReference>
<evidence type="ECO:0000313" key="6">
    <source>
        <dbReference type="Proteomes" id="UP001595528"/>
    </source>
</evidence>
<evidence type="ECO:0000256" key="3">
    <source>
        <dbReference type="ARBA" id="ARBA00023163"/>
    </source>
</evidence>
<dbReference type="InterPro" id="IPR018060">
    <property type="entry name" value="HTH_AraC"/>
</dbReference>
<protein>
    <submittedName>
        <fullName evidence="5">AraC family transcriptional regulator N-terminal domain-containing protein</fullName>
    </submittedName>
</protein>
<feature type="domain" description="HTH araC/xylS-type" evidence="4">
    <location>
        <begin position="190"/>
        <end position="287"/>
    </location>
</feature>
<dbReference type="InterPro" id="IPR009057">
    <property type="entry name" value="Homeodomain-like_sf"/>
</dbReference>